<reference evidence="1 2" key="1">
    <citation type="submission" date="2021-03" db="EMBL/GenBank/DDBJ databases">
        <authorList>
            <person name="Kim M.K."/>
        </authorList>
    </citation>
    <scope>NUCLEOTIDE SEQUENCE [LARGE SCALE GENOMIC DNA]</scope>
    <source>
        <strain evidence="1 2">BT507</strain>
    </source>
</reference>
<accession>A0ABS3TAT9</accession>
<sequence>MPQKKPLLTTTAQLNNYVTLDTNERELPAPLVTELLRLEAQLLRPLLGGPLLDWLRDQADADPALDEADSLAGELLRLVHAPLARIGLAGVLDELQVTVSNTGIHIMPGSGTHKTAFQWQVVRLDRTLSRKGYLDVNVLVQWLEDNYQASEELKEWADSAHGQQHRQQLITSAPEVSSLVDIQDSWRTFRALWPVMQRQSTFVLQNALGQLYWAELHEQVRRRTVTPENEQILRDYVRPALAHLTLARAVPEGLLALTSDGLVLAQEQEQPARPDVGLAQLLAMRARDAEQTANVYLLQLCQHLNAQASATHYATYYHSPAYVSPATPKNPINTTQSRVYRFI</sequence>
<name>A0ABS3TAT9_9BACT</name>
<dbReference type="Pfam" id="PF20459">
    <property type="entry name" value="DUF6712"/>
    <property type="match status" value="2"/>
</dbReference>
<dbReference type="RefSeq" id="WP_208307270.1">
    <property type="nucleotide sequence ID" value="NZ_JAGETX010000004.1"/>
</dbReference>
<evidence type="ECO:0000313" key="2">
    <source>
        <dbReference type="Proteomes" id="UP000670527"/>
    </source>
</evidence>
<organism evidence="1 2">
    <name type="scientific">Hymenobacter defluvii</name>
    <dbReference type="NCBI Taxonomy" id="2054411"/>
    <lineage>
        <taxon>Bacteria</taxon>
        <taxon>Pseudomonadati</taxon>
        <taxon>Bacteroidota</taxon>
        <taxon>Cytophagia</taxon>
        <taxon>Cytophagales</taxon>
        <taxon>Hymenobacteraceae</taxon>
        <taxon>Hymenobacter</taxon>
    </lineage>
</organism>
<dbReference type="Proteomes" id="UP000670527">
    <property type="component" value="Unassembled WGS sequence"/>
</dbReference>
<dbReference type="EMBL" id="JAGETX010000004">
    <property type="protein sequence ID" value="MBO3270752.1"/>
    <property type="molecule type" value="Genomic_DNA"/>
</dbReference>
<proteinExistence type="predicted"/>
<gene>
    <name evidence="1" type="ORF">J4D97_08840</name>
</gene>
<comment type="caution">
    <text evidence="1">The sequence shown here is derived from an EMBL/GenBank/DDBJ whole genome shotgun (WGS) entry which is preliminary data.</text>
</comment>
<evidence type="ECO:0000313" key="1">
    <source>
        <dbReference type="EMBL" id="MBO3270752.1"/>
    </source>
</evidence>
<dbReference type="InterPro" id="IPR046558">
    <property type="entry name" value="DUF6712"/>
</dbReference>
<keyword evidence="2" id="KW-1185">Reference proteome</keyword>
<protein>
    <submittedName>
        <fullName evidence="1">Uncharacterized protein</fullName>
    </submittedName>
</protein>